<dbReference type="PANTHER" id="PTHR33269:SF17">
    <property type="entry name" value="NADH-UBIQUINONE OXIDOREDUCTASE CHAIN 6"/>
    <property type="match status" value="1"/>
</dbReference>
<dbReference type="Gene3D" id="1.20.120.1200">
    <property type="entry name" value="NADH-ubiquinone/plastoquinone oxidoreductase chain 6, subunit NuoJ"/>
    <property type="match status" value="1"/>
</dbReference>
<sequence length="231" mass="26036">MMFSLLLIDETYANGFKTEFLNIISLASILSGIFVIISKNPIVSVLFLIGLFLSIACYLFILGINFIGLSYLLVYVGAVSILFLFILMLINVRISELLNDTSSSIPLAMVIVICFNYSVYQILPINMLSMNSSSLKGDFIDDLKFYLNDLNVNTKASEYIFMFFNFFSNNQNKQILYVTSKFWDGSLTETTHISSIGNIMYTSYSIWLIITSIILLLAMVGAIVITIKQKN</sequence>
<feature type="transmembrane region" description="Helical" evidence="2">
    <location>
        <begin position="72"/>
        <end position="92"/>
    </location>
</feature>
<comment type="catalytic activity">
    <reaction evidence="2">
        <text>a ubiquinone + NADH + 5 H(+)(in) = a ubiquinol + NAD(+) + 4 H(+)(out)</text>
        <dbReference type="Rhea" id="RHEA:29091"/>
        <dbReference type="Rhea" id="RHEA-COMP:9565"/>
        <dbReference type="Rhea" id="RHEA-COMP:9566"/>
        <dbReference type="ChEBI" id="CHEBI:15378"/>
        <dbReference type="ChEBI" id="CHEBI:16389"/>
        <dbReference type="ChEBI" id="CHEBI:17976"/>
        <dbReference type="ChEBI" id="CHEBI:57540"/>
        <dbReference type="ChEBI" id="CHEBI:57945"/>
        <dbReference type="EC" id="7.1.1.2"/>
    </reaction>
</comment>
<keyword evidence="2" id="KW-0520">NAD</keyword>
<keyword evidence="2" id="KW-0830">Ubiquinone</keyword>
<keyword evidence="2" id="KW-0249">Electron transport</keyword>
<keyword evidence="2" id="KW-0472">Membrane</keyword>
<reference evidence="3" key="1">
    <citation type="journal article" date="2018" name="Mitochondrial DNA Part B Resour">
        <title>Genomic insights into the mitochondria of 11 eastern North American species of Cladonia.</title>
        <authorList>
            <person name="Brigham L.M."/>
            <person name="Allende L.M."/>
            <person name="Shipley B.R."/>
            <person name="Boyd K.C."/>
            <person name="Higgins T.J."/>
            <person name="Kelly N."/>
            <person name="Anderson Stewart C.R."/>
            <person name="Keepers K.G."/>
            <person name="Pogoda C.S."/>
            <person name="Lendemer J.C."/>
            <person name="Tripp E.A."/>
            <person name="Kane N.C."/>
        </authorList>
    </citation>
    <scope>NUCLEOTIDE SEQUENCE</scope>
</reference>
<name>A0A2R4FZE0_9LECA</name>
<keyword evidence="1 2" id="KW-0496">Mitochondrion</keyword>
<feature type="transmembrane region" description="Helical" evidence="2">
    <location>
        <begin position="204"/>
        <end position="227"/>
    </location>
</feature>
<proteinExistence type="inferred from homology"/>
<evidence type="ECO:0000256" key="2">
    <source>
        <dbReference type="RuleBase" id="RU004430"/>
    </source>
</evidence>
<keyword evidence="2" id="KW-0679">Respiratory chain</keyword>
<dbReference type="AlphaFoldDB" id="A0A2R4FZE0"/>
<comment type="subcellular location">
    <subcellularLocation>
        <location evidence="2">Mitochondrion membrane</location>
        <topology evidence="2">Multi-pass membrane protein</topology>
    </subcellularLocation>
</comment>
<dbReference type="GO" id="GO:0008137">
    <property type="term" value="F:NADH dehydrogenase (ubiquinone) activity"/>
    <property type="evidence" value="ECO:0007669"/>
    <property type="project" value="UniProtKB-UniRule"/>
</dbReference>
<dbReference type="Pfam" id="PF00499">
    <property type="entry name" value="Oxidored_q3"/>
    <property type="match status" value="1"/>
</dbReference>
<dbReference type="GO" id="GO:0031966">
    <property type="term" value="C:mitochondrial membrane"/>
    <property type="evidence" value="ECO:0007669"/>
    <property type="project" value="UniProtKB-SubCell"/>
</dbReference>
<dbReference type="InterPro" id="IPR042106">
    <property type="entry name" value="Nuo/plastoQ_OxRdtase_6_NuoJ"/>
</dbReference>
<comment type="similarity">
    <text evidence="2">Belongs to the complex I subunit 6 family.</text>
</comment>
<protein>
    <recommendedName>
        <fullName evidence="2">NADH-ubiquinone oxidoreductase chain 6</fullName>
        <ecNumber evidence="2">7.1.1.2</ecNumber>
    </recommendedName>
</protein>
<dbReference type="InterPro" id="IPR001457">
    <property type="entry name" value="NADH_UbQ/plastoQ_OxRdtase_su6"/>
</dbReference>
<keyword evidence="2" id="KW-0812">Transmembrane</keyword>
<dbReference type="EC" id="7.1.1.2" evidence="2"/>
<dbReference type="EMBL" id="MG851822">
    <property type="protein sequence ID" value="AVT43928.1"/>
    <property type="molecule type" value="Genomic_DNA"/>
</dbReference>
<evidence type="ECO:0000313" key="3">
    <source>
        <dbReference type="EMBL" id="AVT43928.1"/>
    </source>
</evidence>
<dbReference type="FunFam" id="1.20.120.1200:FF:000008">
    <property type="entry name" value="NADH-ubiquinone oxidoreductase chain 6"/>
    <property type="match status" value="1"/>
</dbReference>
<comment type="function">
    <text evidence="2">Core subunit of the mitochondrial membrane respiratory chain NADH dehydrogenase (Complex I) which catalyzes electron transfer from NADH through the respiratory chain, using ubiquinone as an electron acceptor. Essential for the catalytic activity and assembly of complex I.</text>
</comment>
<evidence type="ECO:0000256" key="1">
    <source>
        <dbReference type="ARBA" id="ARBA00023128"/>
    </source>
</evidence>
<organism evidence="3">
    <name type="scientific">Cladonia stipitata</name>
    <dbReference type="NCBI Taxonomy" id="696364"/>
    <lineage>
        <taxon>Eukaryota</taxon>
        <taxon>Fungi</taxon>
        <taxon>Dikarya</taxon>
        <taxon>Ascomycota</taxon>
        <taxon>Pezizomycotina</taxon>
        <taxon>Lecanoromycetes</taxon>
        <taxon>OSLEUM clade</taxon>
        <taxon>Lecanoromycetidae</taxon>
        <taxon>Lecanorales</taxon>
        <taxon>Lecanorineae</taxon>
        <taxon>Cladoniaceae</taxon>
        <taxon>Cladonia</taxon>
    </lineage>
</organism>
<geneLocation type="mitochondrion" evidence="3"/>
<feature type="transmembrane region" description="Helical" evidence="2">
    <location>
        <begin position="104"/>
        <end position="123"/>
    </location>
</feature>
<keyword evidence="2" id="KW-0813">Transport</keyword>
<accession>A0A2R4FZE0</accession>
<dbReference type="PANTHER" id="PTHR33269">
    <property type="entry name" value="NADH-UBIQUINONE OXIDOREDUCTASE CHAIN 6"/>
    <property type="match status" value="1"/>
</dbReference>
<keyword evidence="2" id="KW-1278">Translocase</keyword>
<keyword evidence="2" id="KW-1133">Transmembrane helix</keyword>
<gene>
    <name evidence="3" type="primary">nad6</name>
</gene>
<feature type="transmembrane region" description="Helical" evidence="2">
    <location>
        <begin position="45"/>
        <end position="66"/>
    </location>
</feature>
<feature type="transmembrane region" description="Helical" evidence="2">
    <location>
        <begin position="20"/>
        <end position="38"/>
    </location>
</feature>